<keyword evidence="2" id="KW-1185">Reference proteome</keyword>
<organism evidence="1 2">
    <name type="scientific">Colletotrichum asianum</name>
    <dbReference type="NCBI Taxonomy" id="702518"/>
    <lineage>
        <taxon>Eukaryota</taxon>
        <taxon>Fungi</taxon>
        <taxon>Dikarya</taxon>
        <taxon>Ascomycota</taxon>
        <taxon>Pezizomycotina</taxon>
        <taxon>Sordariomycetes</taxon>
        <taxon>Hypocreomycetidae</taxon>
        <taxon>Glomerellales</taxon>
        <taxon>Glomerellaceae</taxon>
        <taxon>Colletotrichum</taxon>
        <taxon>Colletotrichum gloeosporioides species complex</taxon>
    </lineage>
</organism>
<proteinExistence type="predicted"/>
<evidence type="ECO:0000313" key="2">
    <source>
        <dbReference type="Proteomes" id="UP000434172"/>
    </source>
</evidence>
<sequence>MMTAKKRDALAKYTAGQTMILRPFPNPGPPHSMGIFPKPVEPASDGRSFEDYTAQQPSNFDPDIQYEDDELLKLNIVETISGGESHDRQILLCKTDKTPRTNFGHSPIPVFGDKKQCIVAIVIDAVCYGGSAWADSHFCRRAAVLQHLYRSRTELDRTESDTINPKYYGTWVLEAYDSAENFPGSKRYVGVILREHLEGETIGGLCTREREPRDDELGRLIAPSNPVLRVGTDRKVFVLDPNYQVRHEITTQLMHGIVTNEHRGVRHTMICAEDVMVVFRRHGELLQRPQAVLLGTLLTHVWSTLEAPYQNKHDRRRRGEMPLHPFDRFTHNDLENFDGWYDVDWCNDNRFKLDAWMLRQFGLMDEAEDQRRYLTWEDLRQKESDVTGARNERLKTAFAFIATGGSRSFPDCSLPVIPYQPPPQSGNKITPMFGNFRHENMARYLKARPDRRHPNWRMFERAATDGPRELKEPDIELRAALAWLVAAVQLLSTRIDPNEKRSEGDDVTLQREFLEQMRCKLLKRKRDESDDSDI</sequence>
<dbReference type="AlphaFoldDB" id="A0A8H3WGP8"/>
<name>A0A8H3WGP8_9PEZI</name>
<evidence type="ECO:0000313" key="1">
    <source>
        <dbReference type="EMBL" id="KAF0326030.1"/>
    </source>
</evidence>
<dbReference type="Proteomes" id="UP000434172">
    <property type="component" value="Unassembled WGS sequence"/>
</dbReference>
<dbReference type="EMBL" id="WOWK01000033">
    <property type="protein sequence ID" value="KAF0326030.1"/>
    <property type="molecule type" value="Genomic_DNA"/>
</dbReference>
<evidence type="ECO:0008006" key="3">
    <source>
        <dbReference type="Google" id="ProtNLM"/>
    </source>
</evidence>
<protein>
    <recommendedName>
        <fullName evidence="3">Protein kinase domain-containing protein</fullName>
    </recommendedName>
</protein>
<reference evidence="1 2" key="1">
    <citation type="submission" date="2019-12" db="EMBL/GenBank/DDBJ databases">
        <title>A genome sequence resource for the geographically widespread anthracnose pathogen Colletotrichum asianum.</title>
        <authorList>
            <person name="Meng Y."/>
        </authorList>
    </citation>
    <scope>NUCLEOTIDE SEQUENCE [LARGE SCALE GENOMIC DNA]</scope>
    <source>
        <strain evidence="1 2">ICMP 18580</strain>
    </source>
</reference>
<comment type="caution">
    <text evidence="1">The sequence shown here is derived from an EMBL/GenBank/DDBJ whole genome shotgun (WGS) entry which is preliminary data.</text>
</comment>
<dbReference type="OrthoDB" id="4805008at2759"/>
<gene>
    <name evidence="1" type="ORF">GQ607_006848</name>
</gene>
<accession>A0A8H3WGP8</accession>